<dbReference type="OrthoDB" id="260519at2759"/>
<comment type="caution">
    <text evidence="2">The sequence shown here is derived from an EMBL/GenBank/DDBJ whole genome shotgun (WGS) entry which is preliminary data.</text>
</comment>
<reference evidence="2" key="1">
    <citation type="submission" date="2021-02" db="EMBL/GenBank/DDBJ databases">
        <authorList>
            <person name="Dougan E. K."/>
            <person name="Rhodes N."/>
            <person name="Thang M."/>
            <person name="Chan C."/>
        </authorList>
    </citation>
    <scope>NUCLEOTIDE SEQUENCE</scope>
</reference>
<keyword evidence="1" id="KW-1133">Transmembrane helix</keyword>
<name>A0A813EIR2_POLGL</name>
<feature type="transmembrane region" description="Helical" evidence="1">
    <location>
        <begin position="54"/>
        <end position="74"/>
    </location>
</feature>
<evidence type="ECO:0000313" key="2">
    <source>
        <dbReference type="EMBL" id="CAE8597542.1"/>
    </source>
</evidence>
<evidence type="ECO:0000313" key="3">
    <source>
        <dbReference type="Proteomes" id="UP000654075"/>
    </source>
</evidence>
<keyword evidence="3" id="KW-1185">Reference proteome</keyword>
<accession>A0A813EIR2</accession>
<feature type="non-terminal residue" evidence="2">
    <location>
        <position position="1"/>
    </location>
</feature>
<protein>
    <submittedName>
        <fullName evidence="2">Uncharacterized protein</fullName>
    </submittedName>
</protein>
<keyword evidence="1" id="KW-0812">Transmembrane</keyword>
<keyword evidence="1" id="KW-0472">Membrane</keyword>
<organism evidence="2 3">
    <name type="scientific">Polarella glacialis</name>
    <name type="common">Dinoflagellate</name>
    <dbReference type="NCBI Taxonomy" id="89957"/>
    <lineage>
        <taxon>Eukaryota</taxon>
        <taxon>Sar</taxon>
        <taxon>Alveolata</taxon>
        <taxon>Dinophyceae</taxon>
        <taxon>Suessiales</taxon>
        <taxon>Suessiaceae</taxon>
        <taxon>Polarella</taxon>
    </lineage>
</organism>
<evidence type="ECO:0000256" key="1">
    <source>
        <dbReference type="SAM" id="Phobius"/>
    </source>
</evidence>
<gene>
    <name evidence="2" type="ORF">PGLA1383_LOCUS15981</name>
</gene>
<sequence>MSERFTYPAPGGYFSVPTQKDYWVILEELPVSPPRRILGLVGWRVLDTSYDECVASLALSTLLALITVIIYVASSRTCCSMRARRAWAAERRADSQ</sequence>
<dbReference type="AlphaFoldDB" id="A0A813EIR2"/>
<proteinExistence type="predicted"/>
<dbReference type="EMBL" id="CAJNNV010009566">
    <property type="protein sequence ID" value="CAE8597542.1"/>
    <property type="molecule type" value="Genomic_DNA"/>
</dbReference>
<dbReference type="Proteomes" id="UP000654075">
    <property type="component" value="Unassembled WGS sequence"/>
</dbReference>